<keyword evidence="3" id="KW-1185">Reference proteome</keyword>
<dbReference type="GO" id="GO:0102208">
    <property type="term" value="F:2-polyprenyl-6-hydroxyphenol methylase activity"/>
    <property type="evidence" value="ECO:0007669"/>
    <property type="project" value="UniProtKB-EC"/>
</dbReference>
<protein>
    <submittedName>
        <fullName evidence="2">Class I SAM-dependent methyltransferase</fullName>
        <ecNumber evidence="2">2.1.1.222</ecNumber>
        <ecNumber evidence="2">2.1.1.64</ecNumber>
    </submittedName>
</protein>
<dbReference type="GO" id="GO:0032259">
    <property type="term" value="P:methylation"/>
    <property type="evidence" value="ECO:0007669"/>
    <property type="project" value="UniProtKB-KW"/>
</dbReference>
<dbReference type="Proteomes" id="UP001596263">
    <property type="component" value="Unassembled WGS sequence"/>
</dbReference>
<keyword evidence="2" id="KW-0489">Methyltransferase</keyword>
<reference evidence="3" key="1">
    <citation type="journal article" date="2019" name="Int. J. Syst. Evol. Microbiol.">
        <title>The Global Catalogue of Microorganisms (GCM) 10K type strain sequencing project: providing services to taxonomists for standard genome sequencing and annotation.</title>
        <authorList>
            <consortium name="The Broad Institute Genomics Platform"/>
            <consortium name="The Broad Institute Genome Sequencing Center for Infectious Disease"/>
            <person name="Wu L."/>
            <person name="Ma J."/>
        </authorList>
    </citation>
    <scope>NUCLEOTIDE SEQUENCE [LARGE SCALE GENOMIC DNA]</scope>
    <source>
        <strain evidence="3">KCTC 42586</strain>
    </source>
</reference>
<dbReference type="EC" id="2.1.1.222" evidence="2"/>
<evidence type="ECO:0000313" key="2">
    <source>
        <dbReference type="EMBL" id="MFC5220046.1"/>
    </source>
</evidence>
<comment type="caution">
    <text evidence="2">The sequence shown here is derived from an EMBL/GenBank/DDBJ whole genome shotgun (WGS) entry which is preliminary data.</text>
</comment>
<name>A0ABW0CYC3_STRCD</name>
<keyword evidence="2" id="KW-0808">Transferase</keyword>
<dbReference type="EMBL" id="JBHSKM010000045">
    <property type="protein sequence ID" value="MFC5220046.1"/>
    <property type="molecule type" value="Genomic_DNA"/>
</dbReference>
<dbReference type="Gene3D" id="3.40.50.150">
    <property type="entry name" value="Vaccinia Virus protein VP39"/>
    <property type="match status" value="1"/>
</dbReference>
<dbReference type="InterPro" id="IPR029063">
    <property type="entry name" value="SAM-dependent_MTases_sf"/>
</dbReference>
<evidence type="ECO:0000259" key="1">
    <source>
        <dbReference type="Pfam" id="PF08241"/>
    </source>
</evidence>
<evidence type="ECO:0000313" key="3">
    <source>
        <dbReference type="Proteomes" id="UP001596263"/>
    </source>
</evidence>
<accession>A0ABW0CYC3</accession>
<dbReference type="CDD" id="cd02440">
    <property type="entry name" value="AdoMet_MTases"/>
    <property type="match status" value="1"/>
</dbReference>
<dbReference type="RefSeq" id="WP_380864501.1">
    <property type="nucleotide sequence ID" value="NZ_JBHSKM010000045.1"/>
</dbReference>
<dbReference type="GO" id="GO:0061542">
    <property type="term" value="F:3-demethylubiquinol 3-O-methyltransferase activity"/>
    <property type="evidence" value="ECO:0007669"/>
    <property type="project" value="UniProtKB-EC"/>
</dbReference>
<dbReference type="EC" id="2.1.1.64" evidence="2"/>
<dbReference type="InterPro" id="IPR013216">
    <property type="entry name" value="Methyltransf_11"/>
</dbReference>
<feature type="domain" description="Methyltransferase type 11" evidence="1">
    <location>
        <begin position="49"/>
        <end position="144"/>
    </location>
</feature>
<dbReference type="PANTHER" id="PTHR43591:SF99">
    <property type="entry name" value="OS06G0646000 PROTEIN"/>
    <property type="match status" value="1"/>
</dbReference>
<proteinExistence type="predicted"/>
<dbReference type="SUPFAM" id="SSF53335">
    <property type="entry name" value="S-adenosyl-L-methionine-dependent methyltransferases"/>
    <property type="match status" value="1"/>
</dbReference>
<dbReference type="PANTHER" id="PTHR43591">
    <property type="entry name" value="METHYLTRANSFERASE"/>
    <property type="match status" value="1"/>
</dbReference>
<gene>
    <name evidence="2" type="ORF">ACFPQ9_40175</name>
</gene>
<sequence length="246" mass="26459">MISTGKETARLSAADWNRWAATVHPDDLSAMEADHFQQMASPMPGMTAVDLACGTGLWTRQLAAWGMTVTGYDFSDEALRRAKAAGSGARLSYRLWDIVADPIPPTLVPGQLDVVTCRYGLPYLEPGRLLTDVGRWLKPSGVFYAVVHVEADAEPGAIQCRAPGNQPSAATPFAPGLQEEHLSEVGAGWAKREVHQLGPCRRAIVLHGYGLAPWEWSRVMDESLAPAVGLTAAHTGHHRIAEGDAS</sequence>
<organism evidence="2 3">
    <name type="scientific">Streptomyces coerulescens</name>
    <dbReference type="NCBI Taxonomy" id="29304"/>
    <lineage>
        <taxon>Bacteria</taxon>
        <taxon>Bacillati</taxon>
        <taxon>Actinomycetota</taxon>
        <taxon>Actinomycetes</taxon>
        <taxon>Kitasatosporales</taxon>
        <taxon>Streptomycetaceae</taxon>
        <taxon>Streptomyces</taxon>
    </lineage>
</organism>
<dbReference type="Pfam" id="PF08241">
    <property type="entry name" value="Methyltransf_11"/>
    <property type="match status" value="1"/>
</dbReference>